<protein>
    <recommendedName>
        <fullName evidence="5">Tripartite-type tricarboxylate transporter receptor subunit TctC</fullName>
    </recommendedName>
</protein>
<keyword evidence="2" id="KW-0732">Signal</keyword>
<dbReference type="SUPFAM" id="SSF53850">
    <property type="entry name" value="Periplasmic binding protein-like II"/>
    <property type="match status" value="1"/>
</dbReference>
<dbReference type="Proteomes" id="UP000887222">
    <property type="component" value="Unassembled WGS sequence"/>
</dbReference>
<keyword evidence="4" id="KW-1185">Reference proteome</keyword>
<dbReference type="RefSeq" id="WP_220808996.1">
    <property type="nucleotide sequence ID" value="NZ_BPMK01000011.1"/>
</dbReference>
<dbReference type="InterPro" id="IPR042100">
    <property type="entry name" value="Bug_dom1"/>
</dbReference>
<evidence type="ECO:0000256" key="2">
    <source>
        <dbReference type="SAM" id="SignalP"/>
    </source>
</evidence>
<dbReference type="PIRSF" id="PIRSF017082">
    <property type="entry name" value="YflP"/>
    <property type="match status" value="1"/>
</dbReference>
<dbReference type="PANTHER" id="PTHR42928:SF5">
    <property type="entry name" value="BLR1237 PROTEIN"/>
    <property type="match status" value="1"/>
</dbReference>
<name>A0ABQ4Q710_9BURK</name>
<gene>
    <name evidence="3" type="ORF">NCCP691_25840</name>
</gene>
<dbReference type="Gene3D" id="3.40.190.150">
    <property type="entry name" value="Bordetella uptake gene, domain 1"/>
    <property type="match status" value="1"/>
</dbReference>
<accession>A0ABQ4Q710</accession>
<dbReference type="Pfam" id="PF03401">
    <property type="entry name" value="TctC"/>
    <property type="match status" value="1"/>
</dbReference>
<evidence type="ECO:0000256" key="1">
    <source>
        <dbReference type="ARBA" id="ARBA00006987"/>
    </source>
</evidence>
<evidence type="ECO:0000313" key="3">
    <source>
        <dbReference type="EMBL" id="GIZ52570.1"/>
    </source>
</evidence>
<organism evidence="3 4">
    <name type="scientific">Noviherbaspirillum aridicola</name>
    <dbReference type="NCBI Taxonomy" id="2849687"/>
    <lineage>
        <taxon>Bacteria</taxon>
        <taxon>Pseudomonadati</taxon>
        <taxon>Pseudomonadota</taxon>
        <taxon>Betaproteobacteria</taxon>
        <taxon>Burkholderiales</taxon>
        <taxon>Oxalobacteraceae</taxon>
        <taxon>Noviherbaspirillum</taxon>
    </lineage>
</organism>
<dbReference type="PANTHER" id="PTHR42928">
    <property type="entry name" value="TRICARBOXYLATE-BINDING PROTEIN"/>
    <property type="match status" value="1"/>
</dbReference>
<reference evidence="3 4" key="1">
    <citation type="journal article" date="2022" name="Int. J. Syst. Evol. Microbiol.">
        <title>Noviherbaspirillum aridicola sp. nov., isolated from an arid soil in Pakistan.</title>
        <authorList>
            <person name="Khan I.U."/>
            <person name="Saqib M."/>
            <person name="Amin A."/>
            <person name="Hussain F."/>
            <person name="Li L."/>
            <person name="Liu Y.H."/>
            <person name="Fang B.Z."/>
            <person name="Ahmed I."/>
            <person name="Li W.J."/>
        </authorList>
    </citation>
    <scope>NUCLEOTIDE SEQUENCE [LARGE SCALE GENOMIC DNA]</scope>
    <source>
        <strain evidence="3 4">NCCP-691</strain>
    </source>
</reference>
<comment type="similarity">
    <text evidence="1">Belongs to the UPF0065 (bug) family.</text>
</comment>
<dbReference type="CDD" id="cd13578">
    <property type="entry name" value="PBP2_Bug27"/>
    <property type="match status" value="1"/>
</dbReference>
<dbReference type="InterPro" id="IPR005064">
    <property type="entry name" value="BUG"/>
</dbReference>
<dbReference type="EMBL" id="BPMK01000011">
    <property type="protein sequence ID" value="GIZ52570.1"/>
    <property type="molecule type" value="Genomic_DNA"/>
</dbReference>
<comment type="caution">
    <text evidence="3">The sequence shown here is derived from an EMBL/GenBank/DDBJ whole genome shotgun (WGS) entry which is preliminary data.</text>
</comment>
<evidence type="ECO:0000313" key="4">
    <source>
        <dbReference type="Proteomes" id="UP000887222"/>
    </source>
</evidence>
<evidence type="ECO:0008006" key="5">
    <source>
        <dbReference type="Google" id="ProtNLM"/>
    </source>
</evidence>
<sequence>MLRRLLLSCVLLVAGTLAHGADWPSRPLRIVVAAPGGSSLDLIARAIGDHLRERFGQPVIVDNQPGASGTIASAQVVRAAADGHTLLLSFNGPLAYTQFLTRLPYDPQQDLVPVIQTSAQPNVLVVSAGLPVRTVAELIRHAKSRPGRLNYASVGNGSSSHLTMELFKSMTGAFIVHIPYNGAPPAAMSVAAGETQALFSVPAAVMPQIRAGKLRALAVSSASRFPLLPDLPTVAESGLPGFEAITWNGLLVPRGTPAETVHRINQEINAILRLPDVAERLQRAGLMPTGGSPAEFASLIASDARKWAAVIRRTGATLD</sequence>
<feature type="signal peptide" evidence="2">
    <location>
        <begin position="1"/>
        <end position="20"/>
    </location>
</feature>
<proteinExistence type="inferred from homology"/>
<feature type="chain" id="PRO_5046422576" description="Tripartite-type tricarboxylate transporter receptor subunit TctC" evidence="2">
    <location>
        <begin position="21"/>
        <end position="319"/>
    </location>
</feature>
<dbReference type="Gene3D" id="3.40.190.10">
    <property type="entry name" value="Periplasmic binding protein-like II"/>
    <property type="match status" value="1"/>
</dbReference>